<sequence length="269" mass="29676">MKVWTVANQKGGVGKTTTSAALAGLAAEQGQRVLLLDLDPHGSLSSYFRQDPDTIERSAFTLFMERKQLSPRFVRSVIHFTGFDHLDIIPAATALATLERRAVGQDGLGLVVKQSLAQLEGQYDLAVIDTPPLLGVLMINALAACDSLIIPVQTEFLALKGLERMVNTLKMMARSSQREVSYHIVPAMFDRRTQASVTTLRSIRHDYPLQTWPGKIPIDTKFRDASKAGVPPHLYEPQSRGVEAYRSLFKWLSHLEGKQPLKNAVGGLS</sequence>
<dbReference type="EMBL" id="JAULRT010000052">
    <property type="protein sequence ID" value="MDO3382569.1"/>
    <property type="molecule type" value="Genomic_DNA"/>
</dbReference>
<gene>
    <name evidence="2" type="ORF">QWI16_10335</name>
</gene>
<feature type="domain" description="AAA" evidence="1">
    <location>
        <begin position="1"/>
        <end position="179"/>
    </location>
</feature>
<dbReference type="PANTHER" id="PTHR13696">
    <property type="entry name" value="P-LOOP CONTAINING NUCLEOSIDE TRIPHOSPHATE HYDROLASE"/>
    <property type="match status" value="1"/>
</dbReference>
<dbReference type="InterPro" id="IPR025669">
    <property type="entry name" value="AAA_dom"/>
</dbReference>
<name>A0ABT8TGC4_9GAMM</name>
<comment type="caution">
    <text evidence="2">The sequence shown here is derived from an EMBL/GenBank/DDBJ whole genome shotgun (WGS) entry which is preliminary data.</text>
</comment>
<dbReference type="Proteomes" id="UP001168380">
    <property type="component" value="Unassembled WGS sequence"/>
</dbReference>
<proteinExistence type="predicted"/>
<reference evidence="2" key="1">
    <citation type="submission" date="2023-07" db="EMBL/GenBank/DDBJ databases">
        <title>Gilvimarinus algae sp. nov., isolated from the surface of Kelp.</title>
        <authorList>
            <person name="Sun Y.Y."/>
            <person name="Gong Y."/>
            <person name="Du Z.J."/>
        </authorList>
    </citation>
    <scope>NUCLEOTIDE SEQUENCE</scope>
    <source>
        <strain evidence="2">SDUM040014</strain>
    </source>
</reference>
<dbReference type="Gene3D" id="3.40.50.300">
    <property type="entry name" value="P-loop containing nucleotide triphosphate hydrolases"/>
    <property type="match status" value="1"/>
</dbReference>
<evidence type="ECO:0000259" key="1">
    <source>
        <dbReference type="Pfam" id="PF13614"/>
    </source>
</evidence>
<accession>A0ABT8TGC4</accession>
<keyword evidence="3" id="KW-1185">Reference proteome</keyword>
<organism evidence="2 3">
    <name type="scientific">Gilvimarinus algae</name>
    <dbReference type="NCBI Taxonomy" id="3058037"/>
    <lineage>
        <taxon>Bacteria</taxon>
        <taxon>Pseudomonadati</taxon>
        <taxon>Pseudomonadota</taxon>
        <taxon>Gammaproteobacteria</taxon>
        <taxon>Cellvibrionales</taxon>
        <taxon>Cellvibrionaceae</taxon>
        <taxon>Gilvimarinus</taxon>
    </lineage>
</organism>
<dbReference type="CDD" id="cd02042">
    <property type="entry name" value="ParAB_family"/>
    <property type="match status" value="1"/>
</dbReference>
<dbReference type="PANTHER" id="PTHR13696:SF69">
    <property type="entry name" value="PLASMID PARTITIONING PROTEIN-RELATED"/>
    <property type="match status" value="1"/>
</dbReference>
<dbReference type="RefSeq" id="WP_302712899.1">
    <property type="nucleotide sequence ID" value="NZ_JAULRT010000052.1"/>
</dbReference>
<dbReference type="SUPFAM" id="SSF52540">
    <property type="entry name" value="P-loop containing nucleoside triphosphate hydrolases"/>
    <property type="match status" value="1"/>
</dbReference>
<dbReference type="InterPro" id="IPR050678">
    <property type="entry name" value="DNA_Partitioning_ATPase"/>
</dbReference>
<protein>
    <submittedName>
        <fullName evidence="2">ParA family protein</fullName>
    </submittedName>
</protein>
<dbReference type="Pfam" id="PF13614">
    <property type="entry name" value="AAA_31"/>
    <property type="match status" value="1"/>
</dbReference>
<dbReference type="InterPro" id="IPR027417">
    <property type="entry name" value="P-loop_NTPase"/>
</dbReference>
<evidence type="ECO:0000313" key="2">
    <source>
        <dbReference type="EMBL" id="MDO3382569.1"/>
    </source>
</evidence>
<evidence type="ECO:0000313" key="3">
    <source>
        <dbReference type="Proteomes" id="UP001168380"/>
    </source>
</evidence>